<dbReference type="FunFam" id="1.10.150.900:FF:000002">
    <property type="entry name" value="M20/M25/M40 family peptidase"/>
    <property type="match status" value="1"/>
</dbReference>
<comment type="similarity">
    <text evidence="2">Belongs to the peptidase M20A family.</text>
</comment>
<keyword evidence="5" id="KW-0862">Zinc</keyword>
<dbReference type="InterPro" id="IPR001261">
    <property type="entry name" value="ArgE/DapE_CS"/>
</dbReference>
<dbReference type="PANTHER" id="PTHR43808">
    <property type="entry name" value="ACETYLORNITHINE DEACETYLASE"/>
    <property type="match status" value="1"/>
</dbReference>
<dbReference type="Pfam" id="PF01546">
    <property type="entry name" value="Peptidase_M20"/>
    <property type="match status" value="1"/>
</dbReference>
<evidence type="ECO:0000256" key="5">
    <source>
        <dbReference type="ARBA" id="ARBA00022833"/>
    </source>
</evidence>
<dbReference type="SUPFAM" id="SSF55031">
    <property type="entry name" value="Bacterial exopeptidase dimerisation domain"/>
    <property type="match status" value="1"/>
</dbReference>
<dbReference type="InterPro" id="IPR002933">
    <property type="entry name" value="Peptidase_M20"/>
</dbReference>
<comment type="cofactor">
    <cofactor evidence="1">
        <name>Zn(2+)</name>
        <dbReference type="ChEBI" id="CHEBI:29105"/>
    </cofactor>
</comment>
<dbReference type="InterPro" id="IPR036264">
    <property type="entry name" value="Bact_exopeptidase_dim_dom"/>
</dbReference>
<dbReference type="EMBL" id="BMXL01000012">
    <property type="protein sequence ID" value="GHD27268.1"/>
    <property type="molecule type" value="Genomic_DNA"/>
</dbReference>
<dbReference type="NCBIfam" id="NF005913">
    <property type="entry name" value="PRK07906.1"/>
    <property type="match status" value="1"/>
</dbReference>
<keyword evidence="8" id="KW-1185">Reference proteome</keyword>
<proteinExistence type="inferred from homology"/>
<dbReference type="Proteomes" id="UP000654947">
    <property type="component" value="Unassembled WGS sequence"/>
</dbReference>
<accession>A0A919CII7</accession>
<keyword evidence="3" id="KW-0479">Metal-binding</keyword>
<dbReference type="RefSeq" id="WP_193518030.1">
    <property type="nucleotide sequence ID" value="NZ_BMXL01000012.1"/>
</dbReference>
<dbReference type="Gene3D" id="3.40.630.10">
    <property type="entry name" value="Zn peptidases"/>
    <property type="match status" value="1"/>
</dbReference>
<evidence type="ECO:0000313" key="7">
    <source>
        <dbReference type="EMBL" id="GHD27268.1"/>
    </source>
</evidence>
<dbReference type="PROSITE" id="PS00758">
    <property type="entry name" value="ARGE_DAPE_CPG2_1"/>
    <property type="match status" value="1"/>
</dbReference>
<dbReference type="GO" id="GO:0016787">
    <property type="term" value="F:hydrolase activity"/>
    <property type="evidence" value="ECO:0007669"/>
    <property type="project" value="UniProtKB-KW"/>
</dbReference>
<dbReference type="PROSITE" id="PS00759">
    <property type="entry name" value="ARGE_DAPE_CPG2_2"/>
    <property type="match status" value="1"/>
</dbReference>
<evidence type="ECO:0000313" key="8">
    <source>
        <dbReference type="Proteomes" id="UP000654947"/>
    </source>
</evidence>
<evidence type="ECO:0000256" key="4">
    <source>
        <dbReference type="ARBA" id="ARBA00022801"/>
    </source>
</evidence>
<comment type="caution">
    <text evidence="7">The sequence shown here is derived from an EMBL/GenBank/DDBJ whole genome shotgun (WGS) entry which is preliminary data.</text>
</comment>
<evidence type="ECO:0000256" key="2">
    <source>
        <dbReference type="ARBA" id="ARBA00006247"/>
    </source>
</evidence>
<dbReference type="PANTHER" id="PTHR43808:SF8">
    <property type="entry name" value="PEPTIDASE M20 DIMERISATION DOMAIN-CONTAINING PROTEIN"/>
    <property type="match status" value="1"/>
</dbReference>
<organism evidence="7 8">
    <name type="scientific">Nocardiopsis kunsanensis</name>
    <dbReference type="NCBI Taxonomy" id="141693"/>
    <lineage>
        <taxon>Bacteria</taxon>
        <taxon>Bacillati</taxon>
        <taxon>Actinomycetota</taxon>
        <taxon>Actinomycetes</taxon>
        <taxon>Streptosporangiales</taxon>
        <taxon>Nocardiopsidaceae</taxon>
        <taxon>Nocardiopsis</taxon>
    </lineage>
</organism>
<keyword evidence="4" id="KW-0378">Hydrolase</keyword>
<protein>
    <recommendedName>
        <fullName evidence="6">Peptidase M20 dimerisation domain-containing protein</fullName>
    </recommendedName>
</protein>
<dbReference type="Gene3D" id="3.30.70.360">
    <property type="match status" value="1"/>
</dbReference>
<dbReference type="SUPFAM" id="SSF53187">
    <property type="entry name" value="Zn-dependent exopeptidases"/>
    <property type="match status" value="1"/>
</dbReference>
<name>A0A919CII7_9ACTN</name>
<dbReference type="GO" id="GO:0046872">
    <property type="term" value="F:metal ion binding"/>
    <property type="evidence" value="ECO:0007669"/>
    <property type="project" value="UniProtKB-KW"/>
</dbReference>
<dbReference type="AlphaFoldDB" id="A0A919CII7"/>
<gene>
    <name evidence="7" type="ORF">GCM10007147_26200</name>
</gene>
<dbReference type="InterPro" id="IPR011650">
    <property type="entry name" value="Peptidase_M20_dimer"/>
</dbReference>
<evidence type="ECO:0000259" key="6">
    <source>
        <dbReference type="Pfam" id="PF07687"/>
    </source>
</evidence>
<evidence type="ECO:0000256" key="3">
    <source>
        <dbReference type="ARBA" id="ARBA00022723"/>
    </source>
</evidence>
<dbReference type="Gene3D" id="1.10.150.900">
    <property type="match status" value="1"/>
</dbReference>
<reference evidence="7 8" key="1">
    <citation type="journal article" date="2014" name="Int. J. Syst. Evol. Microbiol.">
        <title>Complete genome sequence of Corynebacterium casei LMG S-19264T (=DSM 44701T), isolated from a smear-ripened cheese.</title>
        <authorList>
            <consortium name="US DOE Joint Genome Institute (JGI-PGF)"/>
            <person name="Walter F."/>
            <person name="Albersmeier A."/>
            <person name="Kalinowski J."/>
            <person name="Ruckert C."/>
        </authorList>
    </citation>
    <scope>NUCLEOTIDE SEQUENCE [LARGE SCALE GENOMIC DNA]</scope>
    <source>
        <strain evidence="7 8">KCTC 19473</strain>
    </source>
</reference>
<feature type="domain" description="Peptidase M20 dimerisation" evidence="6">
    <location>
        <begin position="217"/>
        <end position="347"/>
    </location>
</feature>
<sequence>MGHPSATIPETDTGLREAGAEAVDLARDLIRRDSTNHGGGNGDERGVAEFAAETLSIGGHLPQVLESAPRRASTVLRIPGTDPTAPALLVHGHLDVVPAAAEDWTVPPFSGEIDDCPVTGEPALWGRGAVDMKNTLAQIIAVVRYWARYGLSPRRDVVIALVADEEDSARYGADFLVREHPELFEGCTVGIGEGGGETVHATTVSGRPVRLYPVGAAERGSAWLDLRAEGTAGHGSRPPRENAVTSLAEAICRIDRHEWPLHLTPVTRSAIDALARALEVERAPGDTDTYTAVAELVERFGRAAPLIGPTVRNSAAPTMLSAGYKVNVVPGEAVGGVDGRVLPGAEEQFARAMDELTGDRVSWEFSHHSPPVSAPVDSPAFSAMREALVEHDPQAYVVPVCLAGGTDAKVFARLGIDCYGFSPLLQSEGMDYTSLLHGVDERVPLEGLRFGVRALDTFLRS</sequence>
<evidence type="ECO:0000256" key="1">
    <source>
        <dbReference type="ARBA" id="ARBA00001947"/>
    </source>
</evidence>
<dbReference type="InterPro" id="IPR050072">
    <property type="entry name" value="Peptidase_M20A"/>
</dbReference>
<dbReference type="Pfam" id="PF07687">
    <property type="entry name" value="M20_dimer"/>
    <property type="match status" value="1"/>
</dbReference>